<gene>
    <name evidence="3" type="ORF">LOTGIDRAFT_160273</name>
</gene>
<dbReference type="Proteomes" id="UP000030746">
    <property type="component" value="Unassembled WGS sequence"/>
</dbReference>
<feature type="compositionally biased region" description="Polar residues" evidence="1">
    <location>
        <begin position="44"/>
        <end position="58"/>
    </location>
</feature>
<dbReference type="EMBL" id="KB201611">
    <property type="protein sequence ID" value="ESO95726.1"/>
    <property type="molecule type" value="Genomic_DNA"/>
</dbReference>
<dbReference type="KEGG" id="lgi:LOTGIDRAFT_160273"/>
<feature type="region of interest" description="Disordered" evidence="1">
    <location>
        <begin position="98"/>
        <end position="170"/>
    </location>
</feature>
<feature type="region of interest" description="Disordered" evidence="1">
    <location>
        <begin position="34"/>
        <end position="60"/>
    </location>
</feature>
<reference evidence="3 4" key="1">
    <citation type="journal article" date="2013" name="Nature">
        <title>Insights into bilaterian evolution from three spiralian genomes.</title>
        <authorList>
            <person name="Simakov O."/>
            <person name="Marletaz F."/>
            <person name="Cho S.J."/>
            <person name="Edsinger-Gonzales E."/>
            <person name="Havlak P."/>
            <person name="Hellsten U."/>
            <person name="Kuo D.H."/>
            <person name="Larsson T."/>
            <person name="Lv J."/>
            <person name="Arendt D."/>
            <person name="Savage R."/>
            <person name="Osoegawa K."/>
            <person name="de Jong P."/>
            <person name="Grimwood J."/>
            <person name="Chapman J.A."/>
            <person name="Shapiro H."/>
            <person name="Aerts A."/>
            <person name="Otillar R.P."/>
            <person name="Terry A.Y."/>
            <person name="Boore J.L."/>
            <person name="Grigoriev I.V."/>
            <person name="Lindberg D.R."/>
            <person name="Seaver E.C."/>
            <person name="Weisblat D.A."/>
            <person name="Putnam N.H."/>
            <person name="Rokhsar D.S."/>
        </authorList>
    </citation>
    <scope>NUCLEOTIDE SEQUENCE [LARGE SCALE GENOMIC DNA]</scope>
</reference>
<dbReference type="CTD" id="20238350"/>
<feature type="compositionally biased region" description="Polar residues" evidence="1">
    <location>
        <begin position="114"/>
        <end position="128"/>
    </location>
</feature>
<accession>V4APZ8</accession>
<feature type="signal peptide" evidence="2">
    <location>
        <begin position="1"/>
        <end position="21"/>
    </location>
</feature>
<keyword evidence="2" id="KW-0732">Signal</keyword>
<name>V4APZ8_LOTGI</name>
<feature type="chain" id="PRO_5004717381" evidence="2">
    <location>
        <begin position="22"/>
        <end position="206"/>
    </location>
</feature>
<dbReference type="GeneID" id="20238350"/>
<protein>
    <submittedName>
        <fullName evidence="3">Uncharacterized protein</fullName>
    </submittedName>
</protein>
<feature type="compositionally biased region" description="Polar residues" evidence="1">
    <location>
        <begin position="157"/>
        <end position="170"/>
    </location>
</feature>
<evidence type="ECO:0000313" key="4">
    <source>
        <dbReference type="Proteomes" id="UP000030746"/>
    </source>
</evidence>
<dbReference type="AlphaFoldDB" id="V4APZ8"/>
<feature type="compositionally biased region" description="Basic and acidic residues" evidence="1">
    <location>
        <begin position="145"/>
        <end position="156"/>
    </location>
</feature>
<dbReference type="HOGENOM" id="CLU_1333266_0_0_1"/>
<evidence type="ECO:0000256" key="1">
    <source>
        <dbReference type="SAM" id="MobiDB-lite"/>
    </source>
</evidence>
<organism evidence="3 4">
    <name type="scientific">Lottia gigantea</name>
    <name type="common">Giant owl limpet</name>
    <dbReference type="NCBI Taxonomy" id="225164"/>
    <lineage>
        <taxon>Eukaryota</taxon>
        <taxon>Metazoa</taxon>
        <taxon>Spiralia</taxon>
        <taxon>Lophotrochozoa</taxon>
        <taxon>Mollusca</taxon>
        <taxon>Gastropoda</taxon>
        <taxon>Patellogastropoda</taxon>
        <taxon>Lottioidea</taxon>
        <taxon>Lottiidae</taxon>
        <taxon>Lottia</taxon>
    </lineage>
</organism>
<keyword evidence="4" id="KW-1185">Reference proteome</keyword>
<evidence type="ECO:0000313" key="3">
    <source>
        <dbReference type="EMBL" id="ESO95726.1"/>
    </source>
</evidence>
<evidence type="ECO:0000256" key="2">
    <source>
        <dbReference type="SAM" id="SignalP"/>
    </source>
</evidence>
<proteinExistence type="predicted"/>
<sequence>MWLSIKVVLVLGILIGSDCFAESDEIKININPESVANDNEKNPKSSIISDSGHITSDNRGSDAKIITFSENGLSESDNEASDSRVMEYIDKRGSDATAITFSENGPSEIDNDGSDGTTITFGESSRTASDNRDSEDEIIPFSHNGRSDGGSDRNQRSDNNGQTMKWSDSDSELSQIYSEAIHYLTMIRLWYDAKLIGAKVDGIVCD</sequence>
<dbReference type="RefSeq" id="XP_009053575.1">
    <property type="nucleotide sequence ID" value="XM_009055327.1"/>
</dbReference>